<evidence type="ECO:0000313" key="2">
    <source>
        <dbReference type="EMBL" id="KAJ3047123.1"/>
    </source>
</evidence>
<dbReference type="EMBL" id="JADGJD010001023">
    <property type="protein sequence ID" value="KAJ3047123.1"/>
    <property type="molecule type" value="Genomic_DNA"/>
</dbReference>
<feature type="compositionally biased region" description="Basic and acidic residues" evidence="1">
    <location>
        <begin position="109"/>
        <end position="118"/>
    </location>
</feature>
<sequence>MLSAELALNESLDPRPPSLPSDHVTKNDDLHPVPSKPVRKAPPPVPIKPPTLAGRKIRQRARLSTATFQSVTPSGESRASTYDYFSHGWSGRRSSTPGEKTFSEVDAEEERRGRRSVTEEGLSNASPLHAAFSINTDNVDPNIMKPAMARLAEIRRESLAFPHTAGPVIPVSPNSPLDLPTPTPPPLPHMPLDSPTESEQTIHR</sequence>
<accession>A0AAD5S8W4</accession>
<evidence type="ECO:0000256" key="1">
    <source>
        <dbReference type="SAM" id="MobiDB-lite"/>
    </source>
</evidence>
<organism evidence="2 3">
    <name type="scientific">Rhizophlyctis rosea</name>
    <dbReference type="NCBI Taxonomy" id="64517"/>
    <lineage>
        <taxon>Eukaryota</taxon>
        <taxon>Fungi</taxon>
        <taxon>Fungi incertae sedis</taxon>
        <taxon>Chytridiomycota</taxon>
        <taxon>Chytridiomycota incertae sedis</taxon>
        <taxon>Chytridiomycetes</taxon>
        <taxon>Rhizophlyctidales</taxon>
        <taxon>Rhizophlyctidaceae</taxon>
        <taxon>Rhizophlyctis</taxon>
    </lineage>
</organism>
<dbReference type="AlphaFoldDB" id="A0AAD5S8W4"/>
<name>A0AAD5S8W4_9FUNG</name>
<reference evidence="2" key="1">
    <citation type="submission" date="2020-05" db="EMBL/GenBank/DDBJ databases">
        <title>Phylogenomic resolution of chytrid fungi.</title>
        <authorList>
            <person name="Stajich J.E."/>
            <person name="Amses K."/>
            <person name="Simmons R."/>
            <person name="Seto K."/>
            <person name="Myers J."/>
            <person name="Bonds A."/>
            <person name="Quandt C.A."/>
            <person name="Barry K."/>
            <person name="Liu P."/>
            <person name="Grigoriev I."/>
            <person name="Longcore J.E."/>
            <person name="James T.Y."/>
        </authorList>
    </citation>
    <scope>NUCLEOTIDE SEQUENCE</scope>
    <source>
        <strain evidence="2">JEL0318</strain>
    </source>
</reference>
<protein>
    <submittedName>
        <fullName evidence="2">Uncharacterized protein</fullName>
    </submittedName>
</protein>
<feature type="compositionally biased region" description="Polar residues" evidence="1">
    <location>
        <begin position="62"/>
        <end position="80"/>
    </location>
</feature>
<keyword evidence="3" id="KW-1185">Reference proteome</keyword>
<proteinExistence type="predicted"/>
<comment type="caution">
    <text evidence="2">The sequence shown here is derived from an EMBL/GenBank/DDBJ whole genome shotgun (WGS) entry which is preliminary data.</text>
</comment>
<feature type="non-terminal residue" evidence="2">
    <location>
        <position position="1"/>
    </location>
</feature>
<feature type="region of interest" description="Disordered" evidence="1">
    <location>
        <begin position="1"/>
        <end position="124"/>
    </location>
</feature>
<feature type="compositionally biased region" description="Pro residues" evidence="1">
    <location>
        <begin position="40"/>
        <end position="49"/>
    </location>
</feature>
<feature type="compositionally biased region" description="Pro residues" evidence="1">
    <location>
        <begin position="179"/>
        <end position="189"/>
    </location>
</feature>
<dbReference type="Proteomes" id="UP001212841">
    <property type="component" value="Unassembled WGS sequence"/>
</dbReference>
<evidence type="ECO:0000313" key="3">
    <source>
        <dbReference type="Proteomes" id="UP001212841"/>
    </source>
</evidence>
<feature type="region of interest" description="Disordered" evidence="1">
    <location>
        <begin position="164"/>
        <end position="204"/>
    </location>
</feature>
<gene>
    <name evidence="2" type="ORF">HK097_000218</name>
</gene>